<reference evidence="7" key="1">
    <citation type="submission" date="2020-02" db="EMBL/GenBank/DDBJ databases">
        <title>Genomic and physiological characterization of two novel Nitrospinaceae genera.</title>
        <authorList>
            <person name="Mueller A.J."/>
            <person name="Jung M.-Y."/>
            <person name="Strachan C.R."/>
            <person name="Herbold C.W."/>
            <person name="Kirkegaard R.H."/>
            <person name="Daims H."/>
        </authorList>
    </citation>
    <scope>NUCLEOTIDE SEQUENCE [LARGE SCALE GENOMIC DNA]</scope>
</reference>
<evidence type="ECO:0000256" key="1">
    <source>
        <dbReference type="ARBA" id="ARBA00022723"/>
    </source>
</evidence>
<dbReference type="KEGG" id="nva:G3M78_13820"/>
<dbReference type="Pfam" id="PF00111">
    <property type="entry name" value="Fer2"/>
    <property type="match status" value="1"/>
</dbReference>
<dbReference type="PROSITE" id="PS51379">
    <property type="entry name" value="4FE4S_FER_2"/>
    <property type="match status" value="1"/>
</dbReference>
<evidence type="ECO:0000313" key="7">
    <source>
        <dbReference type="Proteomes" id="UP000594464"/>
    </source>
</evidence>
<sequence length="226" mass="24639">MAGINVMSQEHIEVIVSGKALKARPGLTLTHALWEAGRAGEVQTGCDGGVCGACTVSIQLKGDSKTLIDLACQRQVEDGMTVFPYPAPTIPAVAPNREISPESIRAAFPTLDRCTKCGACSMVCPMDIPVMDSVTRMRSGAFEEAAEDFTSCIHCGQCRVVCEDRVKPHNMGMWVRRSLGMAQNWERLAGSAVNSPDESWDLLLDCDEETRLARCREFRKTGRVES</sequence>
<feature type="domain" description="2Fe-2S ferredoxin-type" evidence="4">
    <location>
        <begin position="10"/>
        <end position="88"/>
    </location>
</feature>
<keyword evidence="1" id="KW-0479">Metal-binding</keyword>
<keyword evidence="3" id="KW-0411">Iron-sulfur</keyword>
<dbReference type="CDD" id="cd00207">
    <property type="entry name" value="fer2"/>
    <property type="match status" value="1"/>
</dbReference>
<dbReference type="PROSITE" id="PS00198">
    <property type="entry name" value="4FE4S_FER_1"/>
    <property type="match status" value="1"/>
</dbReference>
<evidence type="ECO:0000256" key="3">
    <source>
        <dbReference type="ARBA" id="ARBA00023014"/>
    </source>
</evidence>
<evidence type="ECO:0000259" key="5">
    <source>
        <dbReference type="PROSITE" id="PS51379"/>
    </source>
</evidence>
<dbReference type="Pfam" id="PF13187">
    <property type="entry name" value="Fer4_9"/>
    <property type="match status" value="1"/>
</dbReference>
<feature type="domain" description="4Fe-4S ferredoxin-type" evidence="5">
    <location>
        <begin position="105"/>
        <end position="134"/>
    </location>
</feature>
<keyword evidence="2" id="KW-0408">Iron</keyword>
<protein>
    <submittedName>
        <fullName evidence="6">4Fe-4S dicluster domain-containing protein</fullName>
    </submittedName>
</protein>
<accession>A0A7T0C4H0</accession>
<dbReference type="GO" id="GO:0051537">
    <property type="term" value="F:2 iron, 2 sulfur cluster binding"/>
    <property type="evidence" value="ECO:0007669"/>
    <property type="project" value="InterPro"/>
</dbReference>
<proteinExistence type="predicted"/>
<dbReference type="InterPro" id="IPR036010">
    <property type="entry name" value="2Fe-2S_ferredoxin-like_sf"/>
</dbReference>
<dbReference type="SUPFAM" id="SSF54862">
    <property type="entry name" value="4Fe-4S ferredoxins"/>
    <property type="match status" value="1"/>
</dbReference>
<dbReference type="EMBL" id="CP048620">
    <property type="protein sequence ID" value="QPJ66414.1"/>
    <property type="molecule type" value="Genomic_DNA"/>
</dbReference>
<gene>
    <name evidence="6" type="ORF">G3M78_13820</name>
</gene>
<dbReference type="AlphaFoldDB" id="A0A7T0C4H0"/>
<dbReference type="InterPro" id="IPR012675">
    <property type="entry name" value="Beta-grasp_dom_sf"/>
</dbReference>
<dbReference type="InterPro" id="IPR017896">
    <property type="entry name" value="4Fe4S_Fe-S-bd"/>
</dbReference>
<dbReference type="Proteomes" id="UP000594464">
    <property type="component" value="Chromosome"/>
</dbReference>
<dbReference type="SUPFAM" id="SSF54292">
    <property type="entry name" value="2Fe-2S ferredoxin-like"/>
    <property type="match status" value="1"/>
</dbReference>
<organism evidence="6 7">
    <name type="scientific">Candidatus Nitrohelix vancouverensis</name>
    <dbReference type="NCBI Taxonomy" id="2705534"/>
    <lineage>
        <taxon>Bacteria</taxon>
        <taxon>Pseudomonadati</taxon>
        <taxon>Nitrospinota/Tectimicrobiota group</taxon>
        <taxon>Nitrospinota</taxon>
        <taxon>Nitrospinia</taxon>
        <taxon>Nitrospinales</taxon>
        <taxon>Nitrospinaceae</taxon>
        <taxon>Candidatus Nitrohelix</taxon>
    </lineage>
</organism>
<name>A0A7T0C4H0_9BACT</name>
<dbReference type="GO" id="GO:0046872">
    <property type="term" value="F:metal ion binding"/>
    <property type="evidence" value="ECO:0007669"/>
    <property type="project" value="UniProtKB-KW"/>
</dbReference>
<dbReference type="InterPro" id="IPR001041">
    <property type="entry name" value="2Fe-2S_ferredoxin-type"/>
</dbReference>
<dbReference type="PROSITE" id="PS51085">
    <property type="entry name" value="2FE2S_FER_2"/>
    <property type="match status" value="1"/>
</dbReference>
<evidence type="ECO:0000259" key="4">
    <source>
        <dbReference type="PROSITE" id="PS51085"/>
    </source>
</evidence>
<dbReference type="Gene3D" id="3.10.20.30">
    <property type="match status" value="1"/>
</dbReference>
<dbReference type="InterPro" id="IPR017900">
    <property type="entry name" value="4Fe4S_Fe_S_CS"/>
</dbReference>
<evidence type="ECO:0000256" key="2">
    <source>
        <dbReference type="ARBA" id="ARBA00023004"/>
    </source>
</evidence>
<dbReference type="Gene3D" id="3.30.70.20">
    <property type="match status" value="1"/>
</dbReference>
<dbReference type="PROSITE" id="PS00197">
    <property type="entry name" value="2FE2S_FER_1"/>
    <property type="match status" value="1"/>
</dbReference>
<dbReference type="InterPro" id="IPR006058">
    <property type="entry name" value="2Fe2S_fd_BS"/>
</dbReference>
<evidence type="ECO:0000313" key="6">
    <source>
        <dbReference type="EMBL" id="QPJ66414.1"/>
    </source>
</evidence>